<evidence type="ECO:0000313" key="1">
    <source>
        <dbReference type="Proteomes" id="UP000887580"/>
    </source>
</evidence>
<proteinExistence type="predicted"/>
<name>A0AC35FMF2_9BILA</name>
<reference evidence="2" key="1">
    <citation type="submission" date="2022-11" db="UniProtKB">
        <authorList>
            <consortium name="WormBaseParasite"/>
        </authorList>
    </citation>
    <scope>IDENTIFICATION</scope>
</reference>
<organism evidence="1 2">
    <name type="scientific">Panagrolaimus sp. PS1159</name>
    <dbReference type="NCBI Taxonomy" id="55785"/>
    <lineage>
        <taxon>Eukaryota</taxon>
        <taxon>Metazoa</taxon>
        <taxon>Ecdysozoa</taxon>
        <taxon>Nematoda</taxon>
        <taxon>Chromadorea</taxon>
        <taxon>Rhabditida</taxon>
        <taxon>Tylenchina</taxon>
        <taxon>Panagrolaimomorpha</taxon>
        <taxon>Panagrolaimoidea</taxon>
        <taxon>Panagrolaimidae</taxon>
        <taxon>Panagrolaimus</taxon>
    </lineage>
</organism>
<sequence length="772" mass="84969">MENNEIEVLLSTNNSSSSSSTPLSTSASTAILPLDGEENNNIEDEQGNITSPDEEEEEDAEMEENESVPEASSNLPSKLVKVKSSKRRILYSENSYGLLARDGAGGRHTNHLTIECLVSVPAQVLVYDDALCGFLPLSGHTICNVNLLQQITCQQTLSPSLIQPAARNSWSADHSANNTLATPSVTKVTPIWEYSIQCQRKSDTKTLVECTLAPHMTYICSLPTFHHFRIGDRKFALSFGSDYSASKFHNKIQKALSHLSRQSKSTIAGSGDSNLDASDDLDDDVFATDSTETPSLIRQWPQKSILSRRFTPICPSVSVTNHMNEEIDFYAEDDLAMPLCSMRPTTTTTTGGDNDGPPMDPECARPDVLSLATVSPCVNCHKCYGSPNFLSSISSSINDNTTLTGSEPKKLNLTPKGSNESECFKPKLVQSSSSGATTAQEKALRFAKMRSIRSSSNPGSIMLIQKLSAKNSRDSEILKTKSLLESHLRSSYNTKEAAYSLRNASFELVQREFCHYCNQWYNVKDNKKGACPEAPDAIEKFIKKYTLYSWASKFSTFNDMNSVCDPSCFTSETTQSFRRKAWFSLLACLFPCLCCYVPLTKIYHSEVFYAVCTCCGRCSCASPISQQNNNHHGQIPSGNHHHRLPINRRNHRRHLLRTSKHFPVSQKLNKNSTNNNNNNNNNNNGNNSKRNFDQLQSRTSSSQQILNDSYLNFKTVSGYGSLLQGSLDGGPTGISSEKPSGAGGSSTVAGSGGDEIGRTNKCTRRLVSRLSF</sequence>
<protein>
    <submittedName>
        <fullName evidence="2">WH1 domain-containing protein</fullName>
    </submittedName>
</protein>
<dbReference type="WBParaSite" id="PS1159_v2.g18965.t1">
    <property type="protein sequence ID" value="PS1159_v2.g18965.t1"/>
    <property type="gene ID" value="PS1159_v2.g18965"/>
</dbReference>
<accession>A0AC35FMF2</accession>
<dbReference type="Proteomes" id="UP000887580">
    <property type="component" value="Unplaced"/>
</dbReference>
<evidence type="ECO:0000313" key="2">
    <source>
        <dbReference type="WBParaSite" id="PS1159_v2.g18965.t1"/>
    </source>
</evidence>